<dbReference type="PANTHER" id="PTHR30290">
    <property type="entry name" value="PERIPLASMIC BINDING COMPONENT OF ABC TRANSPORTER"/>
    <property type="match status" value="1"/>
</dbReference>
<sequence length="585" mass="62631">MFHARTSGKFLAIVAGGALLLSACAGNDSASNPTASGSASASAPASAPAAQTITYSYEQEFHSYNNNTAAENATRNAGPLQRVLTGFWFFGDKGAITPDKDFGTYEKTSDDPLTVEYTISDKAVWSDGVPIDCDDVLLWWASNSGKVKGFSSSGTTGVEDTKLPECDKGGKKFSLIYDKPFADWIANGPGATAMLPAQVVEKQAGLSEDDFIAAVKATDAKKLEKAIKFYNDGWISEGTLPAADLIPSSGPYKLSKMDAGQSLTFVANDKWWGAPAATPTIVERVIALDEQSQALQNREVQIVQPQPGPDVLKQLQGLEGVKTEISDAYTYEHLDFNFDSSPFKDKALREAFAKCVPRQLIVDNLIKPVAPESKPLEIRNVAPFQSNYAAVIAASGGGAAAYAQPDVEGAKALVEKAGKTGTEIKIGYQTPNPRRTAAVQLIIDSCNKAGFKVVDKGSEDFFGTVMPANGYDVALFAWSGSSLVSGWGSTYTTPVKCDGENKGNNNGCYANKEVDALVKKLNSTVDLAAQDPIIGQIEKILWDDLATIPLFQHPGLYAWDEALQNIVPNPAQSTITWNMDKWSLT</sequence>
<name>A0A239FBL9_9ACTN</name>
<proteinExistence type="predicted"/>
<reference evidence="3 4" key="1">
    <citation type="submission" date="2017-06" db="EMBL/GenBank/DDBJ databases">
        <authorList>
            <person name="Kim H.J."/>
            <person name="Triplett B.A."/>
        </authorList>
    </citation>
    <scope>NUCLEOTIDE SEQUENCE [LARGE SCALE GENOMIC DNA]</scope>
    <source>
        <strain evidence="3 4">CGMCC 4.2132</strain>
    </source>
</reference>
<dbReference type="GO" id="GO:0043190">
    <property type="term" value="C:ATP-binding cassette (ABC) transporter complex"/>
    <property type="evidence" value="ECO:0007669"/>
    <property type="project" value="InterPro"/>
</dbReference>
<keyword evidence="4" id="KW-1185">Reference proteome</keyword>
<dbReference type="PANTHER" id="PTHR30290:SF65">
    <property type="entry name" value="MONOACYL PHOSPHATIDYLINOSITOL TETRAMANNOSIDE-BINDING PROTEIN LPQW-RELATED"/>
    <property type="match status" value="1"/>
</dbReference>
<dbReference type="Proteomes" id="UP000198282">
    <property type="component" value="Unassembled WGS sequence"/>
</dbReference>
<accession>A0A239FBL9</accession>
<evidence type="ECO:0000313" key="4">
    <source>
        <dbReference type="Proteomes" id="UP000198282"/>
    </source>
</evidence>
<feature type="domain" description="Solute-binding protein family 5" evidence="2">
    <location>
        <begin position="106"/>
        <end position="482"/>
    </location>
</feature>
<feature type="chain" id="PRO_5038500017" evidence="1">
    <location>
        <begin position="26"/>
        <end position="585"/>
    </location>
</feature>
<evidence type="ECO:0000259" key="2">
    <source>
        <dbReference type="Pfam" id="PF00496"/>
    </source>
</evidence>
<dbReference type="GO" id="GO:1904680">
    <property type="term" value="F:peptide transmembrane transporter activity"/>
    <property type="evidence" value="ECO:0007669"/>
    <property type="project" value="TreeGrafter"/>
</dbReference>
<dbReference type="Gene3D" id="3.40.190.10">
    <property type="entry name" value="Periplasmic binding protein-like II"/>
    <property type="match status" value="1"/>
</dbReference>
<dbReference type="InterPro" id="IPR039424">
    <property type="entry name" value="SBP_5"/>
</dbReference>
<protein>
    <submittedName>
        <fullName evidence="3">Peptide/nickel transport system substrate-binding protein</fullName>
    </submittedName>
</protein>
<gene>
    <name evidence="3" type="ORF">SAMN05216276_101159</name>
</gene>
<dbReference type="PROSITE" id="PS51257">
    <property type="entry name" value="PROKAR_LIPOPROTEIN"/>
    <property type="match status" value="1"/>
</dbReference>
<dbReference type="GO" id="GO:0042597">
    <property type="term" value="C:periplasmic space"/>
    <property type="evidence" value="ECO:0007669"/>
    <property type="project" value="UniProtKB-ARBA"/>
</dbReference>
<feature type="signal peptide" evidence="1">
    <location>
        <begin position="1"/>
        <end position="25"/>
    </location>
</feature>
<dbReference type="SUPFAM" id="SSF53850">
    <property type="entry name" value="Periplasmic binding protein-like II"/>
    <property type="match status" value="1"/>
</dbReference>
<dbReference type="InterPro" id="IPR000914">
    <property type="entry name" value="SBP_5_dom"/>
</dbReference>
<evidence type="ECO:0000256" key="1">
    <source>
        <dbReference type="SAM" id="SignalP"/>
    </source>
</evidence>
<dbReference type="Gene3D" id="3.10.105.10">
    <property type="entry name" value="Dipeptide-binding Protein, Domain 3"/>
    <property type="match status" value="1"/>
</dbReference>
<evidence type="ECO:0000313" key="3">
    <source>
        <dbReference type="EMBL" id="SNS53703.1"/>
    </source>
</evidence>
<dbReference type="PIRSF" id="PIRSF002741">
    <property type="entry name" value="MppA"/>
    <property type="match status" value="1"/>
</dbReference>
<dbReference type="OrthoDB" id="7888869at2"/>
<dbReference type="Pfam" id="PF00496">
    <property type="entry name" value="SBP_bac_5"/>
    <property type="match status" value="1"/>
</dbReference>
<dbReference type="EMBL" id="FZOD01000011">
    <property type="protein sequence ID" value="SNS53703.1"/>
    <property type="molecule type" value="Genomic_DNA"/>
</dbReference>
<dbReference type="CDD" id="cd08501">
    <property type="entry name" value="PBP2_Lpqw"/>
    <property type="match status" value="1"/>
</dbReference>
<keyword evidence="1" id="KW-0732">Signal</keyword>
<organism evidence="3 4">
    <name type="scientific">Streptosporangium subroseum</name>
    <dbReference type="NCBI Taxonomy" id="106412"/>
    <lineage>
        <taxon>Bacteria</taxon>
        <taxon>Bacillati</taxon>
        <taxon>Actinomycetota</taxon>
        <taxon>Actinomycetes</taxon>
        <taxon>Streptosporangiales</taxon>
        <taxon>Streptosporangiaceae</taxon>
        <taxon>Streptosporangium</taxon>
    </lineage>
</organism>
<dbReference type="GO" id="GO:0015833">
    <property type="term" value="P:peptide transport"/>
    <property type="evidence" value="ECO:0007669"/>
    <property type="project" value="TreeGrafter"/>
</dbReference>
<dbReference type="InterPro" id="IPR030678">
    <property type="entry name" value="Peptide/Ni-bd"/>
</dbReference>
<dbReference type="AlphaFoldDB" id="A0A239FBL9"/>